<evidence type="ECO:0000259" key="4">
    <source>
        <dbReference type="Pfam" id="PF16344"/>
    </source>
</evidence>
<evidence type="ECO:0000313" key="6">
    <source>
        <dbReference type="Proteomes" id="UP000295122"/>
    </source>
</evidence>
<name>A0A4R7C8S7_9HYPH</name>
<comment type="caution">
    <text evidence="5">The sequence shown here is derived from an EMBL/GenBank/DDBJ whole genome shotgun (WGS) entry which is preliminary data.</text>
</comment>
<dbReference type="InterPro" id="IPR032508">
    <property type="entry name" value="FecR_C"/>
</dbReference>
<keyword evidence="1" id="KW-0812">Transmembrane</keyword>
<dbReference type="PANTHER" id="PTHR30273:SF2">
    <property type="entry name" value="PROTEIN FECR"/>
    <property type="match status" value="1"/>
</dbReference>
<dbReference type="InterPro" id="IPR006860">
    <property type="entry name" value="FecR"/>
</dbReference>
<feature type="domain" description="Protein FecR C-terminal" evidence="4">
    <location>
        <begin position="245"/>
        <end position="304"/>
    </location>
</feature>
<dbReference type="Pfam" id="PF16220">
    <property type="entry name" value="DUF4880"/>
    <property type="match status" value="1"/>
</dbReference>
<dbReference type="Pfam" id="PF04773">
    <property type="entry name" value="FecR"/>
    <property type="match status" value="1"/>
</dbReference>
<evidence type="ECO:0000259" key="2">
    <source>
        <dbReference type="Pfam" id="PF04773"/>
    </source>
</evidence>
<keyword evidence="1" id="KW-1133">Transmembrane helix</keyword>
<dbReference type="Gene3D" id="3.55.50.30">
    <property type="match status" value="1"/>
</dbReference>
<accession>A0A4R7C8S7</accession>
<dbReference type="Gene3D" id="2.60.120.1440">
    <property type="match status" value="1"/>
</dbReference>
<gene>
    <name evidence="5" type="ORF">EV668_2356</name>
</gene>
<keyword evidence="6" id="KW-1185">Reference proteome</keyword>
<dbReference type="OrthoDB" id="636724at2"/>
<proteinExistence type="predicted"/>
<protein>
    <submittedName>
        <fullName evidence="5">FecR family protein</fullName>
    </submittedName>
</protein>
<keyword evidence="1" id="KW-0472">Membrane</keyword>
<feature type="domain" description="FecR protein" evidence="2">
    <location>
        <begin position="111"/>
        <end position="203"/>
    </location>
</feature>
<dbReference type="EMBL" id="SNZR01000011">
    <property type="protein sequence ID" value="TDR95064.1"/>
    <property type="molecule type" value="Genomic_DNA"/>
</dbReference>
<dbReference type="Pfam" id="PF16344">
    <property type="entry name" value="FecR_C"/>
    <property type="match status" value="1"/>
</dbReference>
<dbReference type="PIRSF" id="PIRSF018266">
    <property type="entry name" value="FecR"/>
    <property type="match status" value="1"/>
</dbReference>
<dbReference type="GO" id="GO:0016989">
    <property type="term" value="F:sigma factor antagonist activity"/>
    <property type="evidence" value="ECO:0007669"/>
    <property type="project" value="TreeGrafter"/>
</dbReference>
<reference evidence="5 6" key="1">
    <citation type="submission" date="2019-03" db="EMBL/GenBank/DDBJ databases">
        <title>Genomic Encyclopedia of Type Strains, Phase IV (KMG-IV): sequencing the most valuable type-strain genomes for metagenomic binning, comparative biology and taxonomic classification.</title>
        <authorList>
            <person name="Goeker M."/>
        </authorList>
    </citation>
    <scope>NUCLEOTIDE SEQUENCE [LARGE SCALE GENOMIC DNA]</scope>
    <source>
        <strain evidence="5 6">DSM 25903</strain>
    </source>
</reference>
<dbReference type="InterPro" id="IPR012373">
    <property type="entry name" value="Ferrdict_sens_TM"/>
</dbReference>
<sequence length="317" mass="35014">MANRLSQDGEDRIAQEAAGWVARLQSSDATERDRREFQLWIERDVAHREAYGEFASLWTDLKQVQVPAERLKDIRRTRRTTARSFVAAGLLVILSLALHQMGFVDRLRADHYTGIGEVRTIRLADGSTLELNTDSAVIVRFSQAERRVLLLRGEAFFDVARNPDRPFVVEASMLSATALGTRYGVRAPDGSFSGSVGVESGRVAVAGGHDRAVLRAGEAAGVTAQGQLGVRQADISNETAWRSGKLVFSNRPLREVMAALERYRHGRIVVMDDKAAEQLVSGIFDLNDTDDALRVLEENLPVSIIRVTGIMTIVRSN</sequence>
<evidence type="ECO:0000256" key="1">
    <source>
        <dbReference type="SAM" id="Phobius"/>
    </source>
</evidence>
<dbReference type="AlphaFoldDB" id="A0A4R7C8S7"/>
<dbReference type="PANTHER" id="PTHR30273">
    <property type="entry name" value="PERIPLASMIC SIGNAL SENSOR AND SIGMA FACTOR ACTIVATOR FECR-RELATED"/>
    <property type="match status" value="1"/>
</dbReference>
<feature type="transmembrane region" description="Helical" evidence="1">
    <location>
        <begin position="80"/>
        <end position="98"/>
    </location>
</feature>
<feature type="domain" description="FecR N-terminal" evidence="3">
    <location>
        <begin position="15"/>
        <end position="53"/>
    </location>
</feature>
<evidence type="ECO:0000259" key="3">
    <source>
        <dbReference type="Pfam" id="PF16220"/>
    </source>
</evidence>
<organism evidence="5 6">
    <name type="scientific">Enterovirga rhinocerotis</name>
    <dbReference type="NCBI Taxonomy" id="1339210"/>
    <lineage>
        <taxon>Bacteria</taxon>
        <taxon>Pseudomonadati</taxon>
        <taxon>Pseudomonadota</taxon>
        <taxon>Alphaproteobacteria</taxon>
        <taxon>Hyphomicrobiales</taxon>
        <taxon>Methylobacteriaceae</taxon>
        <taxon>Enterovirga</taxon>
    </lineage>
</organism>
<dbReference type="Proteomes" id="UP000295122">
    <property type="component" value="Unassembled WGS sequence"/>
</dbReference>
<evidence type="ECO:0000313" key="5">
    <source>
        <dbReference type="EMBL" id="TDR95064.1"/>
    </source>
</evidence>
<dbReference type="InterPro" id="IPR032623">
    <property type="entry name" value="FecR_N"/>
</dbReference>